<keyword evidence="2" id="KW-0813">Transport</keyword>
<evidence type="ECO:0000256" key="5">
    <source>
        <dbReference type="SAM" id="MobiDB-lite"/>
    </source>
</evidence>
<name>A0A3G2S6N3_MALR7</name>
<evidence type="ECO:0000256" key="4">
    <source>
        <dbReference type="ARBA" id="ARBA00023054"/>
    </source>
</evidence>
<gene>
    <name evidence="7" type="primary">Exoc1</name>
    <name evidence="7" type="ORF">DNF11_2861</name>
</gene>
<evidence type="ECO:0000256" key="2">
    <source>
        <dbReference type="ARBA" id="ARBA00022448"/>
    </source>
</evidence>
<evidence type="ECO:0000256" key="1">
    <source>
        <dbReference type="ARBA" id="ARBA00006518"/>
    </source>
</evidence>
<dbReference type="Gene3D" id="2.30.29.90">
    <property type="match status" value="1"/>
</dbReference>
<evidence type="ECO:0000313" key="7">
    <source>
        <dbReference type="EMBL" id="AYO43811.1"/>
    </source>
</evidence>
<accession>A0A3G2S6N3</accession>
<dbReference type="EMBL" id="CP033152">
    <property type="protein sequence ID" value="AYO43811.1"/>
    <property type="molecule type" value="Genomic_DNA"/>
</dbReference>
<dbReference type="Pfam" id="PF15277">
    <property type="entry name" value="Sec3-PIP2_bind"/>
    <property type="match status" value="1"/>
</dbReference>
<dbReference type="GO" id="GO:0005546">
    <property type="term" value="F:phosphatidylinositol-4,5-bisphosphate binding"/>
    <property type="evidence" value="ECO:0007669"/>
    <property type="project" value="TreeGrafter"/>
</dbReference>
<evidence type="ECO:0000256" key="3">
    <source>
        <dbReference type="ARBA" id="ARBA00022483"/>
    </source>
</evidence>
<dbReference type="PANTHER" id="PTHR16092:SF14">
    <property type="entry name" value="EXOCYST COMPLEX COMPONENT 1 ISOFORM X1"/>
    <property type="match status" value="1"/>
</dbReference>
<keyword evidence="3" id="KW-0268">Exocytosis</keyword>
<dbReference type="PANTHER" id="PTHR16092">
    <property type="entry name" value="SEC3/SYNTAXIN-RELATED"/>
    <property type="match status" value="1"/>
</dbReference>
<dbReference type="GO" id="GO:0006887">
    <property type="term" value="P:exocytosis"/>
    <property type="evidence" value="ECO:0007669"/>
    <property type="project" value="UniProtKB-KW"/>
</dbReference>
<feature type="compositionally biased region" description="Pro residues" evidence="5">
    <location>
        <begin position="145"/>
        <end position="155"/>
    </location>
</feature>
<dbReference type="SMART" id="SM01313">
    <property type="entry name" value="Sec3-PIP2_bind"/>
    <property type="match status" value="1"/>
</dbReference>
<dbReference type="VEuPathDB" id="FungiDB:DNF11_2861"/>
<dbReference type="Proteomes" id="UP000269793">
    <property type="component" value="Chromosome V"/>
</dbReference>
<dbReference type="GO" id="GO:0005886">
    <property type="term" value="C:plasma membrane"/>
    <property type="evidence" value="ECO:0007669"/>
    <property type="project" value="TreeGrafter"/>
</dbReference>
<dbReference type="OrthoDB" id="27109at2759"/>
<sequence length="932" mass="103503">MSEQIRAALKSRVADNEYISHLKVREYADANAASQAAPSCKTRYIILGVSPSQQRAFVYKARRNANGTYSIGKEWDASHVRSIVREGSNVLVTFSITHRWEIDASQDPIPFLNDLATIVHRAHGALPKISGWSYEPSILEKPPPEKPPMTQPPSPTAASPSVPQRTPRREPQPVPQRTQQPALVEEVSVSAAPAVTTAPPRPILQRRLTRPTAAQASTALVAPRDDENSTLSQVEEMLEGFEWKVARHAAPDVRPKRFGTADVIEERLLEELAALESSGIHAMIEPDERVARVLRDIDNALLQLDRLDASVAGYKMQLLSRSEDIGFIQSQNRGLQVQTSNQHLLLQEVEALLSTIQVDQQAMQKLATTTFSAGAQVSDLESAASSLYKSILQSRPDKHKQMAGVDTKGMAEHLAQSEAAAREFNERLVTEFQSELERAMHAQLNDLQHSQLSMASEPTLPPHDVMEQWLGKYCGLALYLRETTPDLFDKFSHMYMAFEAQCYRTELQRVFGAAAKHAGRTRHDDGPSQALQRILASLLARVSAEQTFLADLLQINDDSLTFADYMDLEPYYKHRAAVTMALPTQGPQQALEHAMHQIFAVVVPELDAFVSQAYQQNAWSVVGMLVETELAQRTLTQRAGGAGVAELLHKNSTRLHAELGRLLHGQLQAVEQTKVSVHRRCGILPVFQAFPGFVARMEAQMGEADALPVRTAVDEGYDRIAHALMTTIQSIPQTAGAMMDEDKGQLNHHVLVIMNVFHLYTSIKPGTPPNAALVRVQAQAQTQFETSLTGYVKTILRRPLGKVIDFCHGIETLLPTTPATEVALHSHFSRSSAKKLVRDLSQKDVRKAIEALSKRIQKHFDDEDASTALTHIELAHVLQQVWQSSQDMFTAEVERLSRILLTCYPQSGLGLEISSQDVQRLFQTLAPTGRRR</sequence>
<dbReference type="STRING" id="425264.A0A3G2S6N3"/>
<dbReference type="Pfam" id="PF20654">
    <property type="entry name" value="Sec3_C-term"/>
    <property type="match status" value="1"/>
</dbReference>
<dbReference type="InterPro" id="IPR019160">
    <property type="entry name" value="Sec3_CC"/>
</dbReference>
<dbReference type="InterPro" id="IPR028258">
    <property type="entry name" value="Sec3-PIP2_bind"/>
</dbReference>
<dbReference type="Pfam" id="PF09763">
    <property type="entry name" value="Sec3_CC"/>
    <property type="match status" value="1"/>
</dbReference>
<organism evidence="7 8">
    <name type="scientific">Malassezia restricta (strain ATCC 96810 / NBRC 103918 / CBS 7877)</name>
    <name type="common">Seborrheic dermatitis infection agent</name>
    <dbReference type="NCBI Taxonomy" id="425264"/>
    <lineage>
        <taxon>Eukaryota</taxon>
        <taxon>Fungi</taxon>
        <taxon>Dikarya</taxon>
        <taxon>Basidiomycota</taxon>
        <taxon>Ustilaginomycotina</taxon>
        <taxon>Malasseziomycetes</taxon>
        <taxon>Malasseziales</taxon>
        <taxon>Malasseziaceae</taxon>
        <taxon>Malassezia</taxon>
    </lineage>
</organism>
<feature type="domain" description="Exocyst complex component Sec3 PIP2-binding N-terminal" evidence="6">
    <location>
        <begin position="38"/>
        <end position="122"/>
    </location>
</feature>
<dbReference type="AlphaFoldDB" id="A0A3G2S6N3"/>
<evidence type="ECO:0000259" key="6">
    <source>
        <dbReference type="SMART" id="SM01313"/>
    </source>
</evidence>
<feature type="region of interest" description="Disordered" evidence="5">
    <location>
        <begin position="137"/>
        <end position="183"/>
    </location>
</feature>
<dbReference type="InterPro" id="IPR048628">
    <property type="entry name" value="Sec3_C"/>
</dbReference>
<dbReference type="GO" id="GO:0000145">
    <property type="term" value="C:exocyst"/>
    <property type="evidence" value="ECO:0007669"/>
    <property type="project" value="InterPro"/>
</dbReference>
<reference evidence="7 8" key="1">
    <citation type="submission" date="2018-10" db="EMBL/GenBank/DDBJ databases">
        <title>Complete genome sequence of Malassezia restricta CBS 7877.</title>
        <authorList>
            <person name="Morand S.C."/>
            <person name="Bertignac M."/>
            <person name="Iltis A."/>
            <person name="Kolder I."/>
            <person name="Pirovano W."/>
            <person name="Jourdain R."/>
            <person name="Clavaud C."/>
        </authorList>
    </citation>
    <scope>NUCLEOTIDE SEQUENCE [LARGE SCALE GENOMIC DNA]</scope>
    <source>
        <strain evidence="7 8">CBS 7877</strain>
    </source>
</reference>
<protein>
    <submittedName>
        <fullName evidence="7">Exocyst complex component 1</fullName>
    </submittedName>
</protein>
<evidence type="ECO:0000313" key="8">
    <source>
        <dbReference type="Proteomes" id="UP000269793"/>
    </source>
</evidence>
<dbReference type="GO" id="GO:0006893">
    <property type="term" value="P:Golgi to plasma membrane transport"/>
    <property type="evidence" value="ECO:0007669"/>
    <property type="project" value="TreeGrafter"/>
</dbReference>
<keyword evidence="4" id="KW-0175">Coiled coil</keyword>
<keyword evidence="8" id="KW-1185">Reference proteome</keyword>
<proteinExistence type="inferred from homology"/>
<comment type="similarity">
    <text evidence="1">Belongs to the SEC3 family.</text>
</comment>